<sequence length="118" mass="13057">MLKTVVAFSNGIGGSILFGGDDERHIIGLSHVQEDAEKISNFIKTKVEPLIMFSLKPASMENKDVLVMEIASGKMTPYYYVNEGTKTAFVRIGNESVVAPSYINHEHMGTAVLFPYWS</sequence>
<name>H6LBT2_ACEWD</name>
<dbReference type="STRING" id="931626.Awo_c08840"/>
<dbReference type="Pfam" id="PF04326">
    <property type="entry name" value="SLFN_AlbA_2"/>
    <property type="match status" value="1"/>
</dbReference>
<dbReference type="KEGG" id="awo:Awo_c08840"/>
<dbReference type="PANTHER" id="PTHR30595:SF6">
    <property type="entry name" value="SCHLAFEN ALBA-2 DOMAIN-CONTAINING PROTEIN"/>
    <property type="match status" value="1"/>
</dbReference>
<dbReference type="eggNOG" id="COG2865">
    <property type="taxonomic scope" value="Bacteria"/>
</dbReference>
<evidence type="ECO:0000313" key="3">
    <source>
        <dbReference type="Proteomes" id="UP000007177"/>
    </source>
</evidence>
<dbReference type="Gene3D" id="3.30.950.30">
    <property type="entry name" value="Schlafen, AAA domain"/>
    <property type="match status" value="1"/>
</dbReference>
<dbReference type="InterPro" id="IPR007421">
    <property type="entry name" value="Schlafen_AlbA_2_dom"/>
</dbReference>
<dbReference type="RefSeq" id="WP_014355278.1">
    <property type="nucleotide sequence ID" value="NC_016894.1"/>
</dbReference>
<keyword evidence="3" id="KW-1185">Reference proteome</keyword>
<dbReference type="Proteomes" id="UP000007177">
    <property type="component" value="Chromosome"/>
</dbReference>
<dbReference type="EMBL" id="CP002987">
    <property type="protein sequence ID" value="AFA47675.1"/>
    <property type="molecule type" value="Genomic_DNA"/>
</dbReference>
<dbReference type="InterPro" id="IPR038461">
    <property type="entry name" value="Schlafen_AlbA_2_dom_sf"/>
</dbReference>
<dbReference type="OrthoDB" id="9807907at2"/>
<dbReference type="HOGENOM" id="CLU_2067962_0_0_9"/>
<accession>H6LBT2</accession>
<evidence type="ECO:0000259" key="1">
    <source>
        <dbReference type="Pfam" id="PF04326"/>
    </source>
</evidence>
<dbReference type="PANTHER" id="PTHR30595">
    <property type="entry name" value="GLPR-RELATED TRANSCRIPTIONAL REPRESSOR"/>
    <property type="match status" value="1"/>
</dbReference>
<proteinExistence type="predicted"/>
<evidence type="ECO:0000313" key="2">
    <source>
        <dbReference type="EMBL" id="AFA47675.1"/>
    </source>
</evidence>
<feature type="domain" description="Schlafen AlbA-2" evidence="1">
    <location>
        <begin position="2"/>
        <end position="97"/>
    </location>
</feature>
<organism evidence="2 3">
    <name type="scientific">Acetobacterium woodii (strain ATCC 29683 / DSM 1030 / JCM 2381 / KCTC 1655 / WB1)</name>
    <dbReference type="NCBI Taxonomy" id="931626"/>
    <lineage>
        <taxon>Bacteria</taxon>
        <taxon>Bacillati</taxon>
        <taxon>Bacillota</taxon>
        <taxon>Clostridia</taxon>
        <taxon>Eubacteriales</taxon>
        <taxon>Eubacteriaceae</taxon>
        <taxon>Acetobacterium</taxon>
    </lineage>
</organism>
<reference evidence="2 3" key="2">
    <citation type="journal article" date="2012" name="PLoS ONE">
        <title>An ancient pathway combining carbon dioxide fixation with the generation and utilization of a sodium ion gradient for ATP synthesis.</title>
        <authorList>
            <person name="Poehlein A."/>
            <person name="Schmidt S."/>
            <person name="Kaster A.K."/>
            <person name="Goenrich M."/>
            <person name="Vollmers J."/>
            <person name="Thurmer A."/>
            <person name="Bertsch J."/>
            <person name="Schuchmann K."/>
            <person name="Voigt B."/>
            <person name="Hecker M."/>
            <person name="Daniel R."/>
            <person name="Thauer R.K."/>
            <person name="Gottschalk G."/>
            <person name="Muller V."/>
        </authorList>
    </citation>
    <scope>NUCLEOTIDE SEQUENCE [LARGE SCALE GENOMIC DNA]</scope>
    <source>
        <strain evidence="3">ATCC 29683 / DSM 1030 / JCM 2381 / KCTC 1655 / WB1</strain>
    </source>
</reference>
<gene>
    <name evidence="2" type="ordered locus">Awo_c08840</name>
</gene>
<protein>
    <recommendedName>
        <fullName evidence="1">Schlafen AlbA-2 domain-containing protein</fullName>
    </recommendedName>
</protein>
<reference evidence="3" key="1">
    <citation type="submission" date="2011-07" db="EMBL/GenBank/DDBJ databases">
        <title>Complete genome sequence of Acetobacterium woodii.</title>
        <authorList>
            <person name="Poehlein A."/>
            <person name="Schmidt S."/>
            <person name="Kaster A.-K."/>
            <person name="Goenrich M."/>
            <person name="Vollmers J."/>
            <person name="Thuermer A."/>
            <person name="Gottschalk G."/>
            <person name="Thauer R.K."/>
            <person name="Daniel R."/>
            <person name="Mueller V."/>
        </authorList>
    </citation>
    <scope>NUCLEOTIDE SEQUENCE [LARGE SCALE GENOMIC DNA]</scope>
    <source>
        <strain evidence="3">ATCC 29683 / DSM 1030 / JCM 2381 / KCTC 1655 / WB1</strain>
    </source>
</reference>
<dbReference type="AlphaFoldDB" id="H6LBT2"/>